<dbReference type="Proteomes" id="UP000190744">
    <property type="component" value="Unassembled WGS sequence"/>
</dbReference>
<name>A0A1S9RVE8_PENBI</name>
<dbReference type="EMBL" id="LJBN01000112">
    <property type="protein sequence ID" value="OOQ89477.1"/>
    <property type="molecule type" value="Genomic_DNA"/>
</dbReference>
<organism evidence="2 3">
    <name type="scientific">Penicillium brasilianum</name>
    <dbReference type="NCBI Taxonomy" id="104259"/>
    <lineage>
        <taxon>Eukaryota</taxon>
        <taxon>Fungi</taxon>
        <taxon>Dikarya</taxon>
        <taxon>Ascomycota</taxon>
        <taxon>Pezizomycotina</taxon>
        <taxon>Eurotiomycetes</taxon>
        <taxon>Eurotiomycetidae</taxon>
        <taxon>Eurotiales</taxon>
        <taxon>Aspergillaceae</taxon>
        <taxon>Penicillium</taxon>
    </lineage>
</organism>
<proteinExistence type="predicted"/>
<reference evidence="3" key="1">
    <citation type="submission" date="2015-09" db="EMBL/GenBank/DDBJ databases">
        <authorList>
            <person name="Fill T.P."/>
            <person name="Baretta J.F."/>
            <person name="de Almeida L.G."/>
            <person name="Rocha M."/>
            <person name="de Souza D.H."/>
            <person name="Malavazi I."/>
            <person name="Cerdeira L.T."/>
            <person name="Hong H."/>
            <person name="Samborskyy M."/>
            <person name="de Vasconcelos A.T."/>
            <person name="Leadlay P."/>
            <person name="Rodrigues-Filho E."/>
        </authorList>
    </citation>
    <scope>NUCLEOTIDE SEQUENCE [LARGE SCALE GENOMIC DNA]</scope>
    <source>
        <strain evidence="3">LaBioMMi 136</strain>
    </source>
</reference>
<feature type="region of interest" description="Disordered" evidence="1">
    <location>
        <begin position="56"/>
        <end position="82"/>
    </location>
</feature>
<sequence>MITRINWIGGEKRRRLQVSRIVWTGEFNCGSSSTEEAHSTLRATLEERVLRAPVLGIIHPPPQNPNTQTQSLREPPESQLPTTSEARVLFHTHPSSLLSTPRTPFQHNRILPPPYRTPRTRSPFFDFTPSSS</sequence>
<accession>A0A1S9RVE8</accession>
<evidence type="ECO:0000256" key="1">
    <source>
        <dbReference type="SAM" id="MobiDB-lite"/>
    </source>
</evidence>
<evidence type="ECO:0000313" key="2">
    <source>
        <dbReference type="EMBL" id="OOQ89477.1"/>
    </source>
</evidence>
<comment type="caution">
    <text evidence="2">The sequence shown here is derived from an EMBL/GenBank/DDBJ whole genome shotgun (WGS) entry which is preliminary data.</text>
</comment>
<feature type="region of interest" description="Disordered" evidence="1">
    <location>
        <begin position="95"/>
        <end position="132"/>
    </location>
</feature>
<protein>
    <submittedName>
        <fullName evidence="2">Uncharacterized protein</fullName>
    </submittedName>
</protein>
<gene>
    <name evidence="2" type="ORF">PEBR_28085</name>
</gene>
<dbReference type="AlphaFoldDB" id="A0A1S9RVE8"/>
<feature type="compositionally biased region" description="Polar residues" evidence="1">
    <location>
        <begin position="95"/>
        <end position="106"/>
    </location>
</feature>
<evidence type="ECO:0000313" key="3">
    <source>
        <dbReference type="Proteomes" id="UP000190744"/>
    </source>
</evidence>